<dbReference type="Gene3D" id="1.20.140.10">
    <property type="entry name" value="Butyryl-CoA Dehydrogenase, subunit A, domain 3"/>
    <property type="match status" value="1"/>
</dbReference>
<evidence type="ECO:0000256" key="5">
    <source>
        <dbReference type="ARBA" id="ARBA00022827"/>
    </source>
</evidence>
<evidence type="ECO:0000256" key="10">
    <source>
        <dbReference type="RuleBase" id="RU362125"/>
    </source>
</evidence>
<dbReference type="PROSITE" id="PS00073">
    <property type="entry name" value="ACYL_COA_DH_2"/>
    <property type="match status" value="1"/>
</dbReference>
<dbReference type="InterPro" id="IPR050741">
    <property type="entry name" value="Acyl-CoA_dehydrogenase"/>
</dbReference>
<dbReference type="PANTHER" id="PTHR48083">
    <property type="entry name" value="MEDIUM-CHAIN SPECIFIC ACYL-COA DEHYDROGENASE, MITOCHONDRIAL-RELATED"/>
    <property type="match status" value="1"/>
</dbReference>
<evidence type="ECO:0000256" key="2">
    <source>
        <dbReference type="ARBA" id="ARBA00005102"/>
    </source>
</evidence>
<evidence type="ECO:0000256" key="6">
    <source>
        <dbReference type="ARBA" id="ARBA00023002"/>
    </source>
</evidence>
<dbReference type="InterPro" id="IPR036250">
    <property type="entry name" value="AcylCo_DH-like_C"/>
</dbReference>
<organism evidence="14 15">
    <name type="scientific">Phytohabitans kaempferiae</name>
    <dbReference type="NCBI Taxonomy" id="1620943"/>
    <lineage>
        <taxon>Bacteria</taxon>
        <taxon>Bacillati</taxon>
        <taxon>Actinomycetota</taxon>
        <taxon>Actinomycetes</taxon>
        <taxon>Micromonosporales</taxon>
        <taxon>Micromonosporaceae</taxon>
    </lineage>
</organism>
<dbReference type="InterPro" id="IPR006089">
    <property type="entry name" value="Acyl-CoA_DH_CS"/>
</dbReference>
<dbReference type="InterPro" id="IPR046373">
    <property type="entry name" value="Acyl-CoA_Oxase/DH_mid-dom_sf"/>
</dbReference>
<evidence type="ECO:0000256" key="4">
    <source>
        <dbReference type="ARBA" id="ARBA00022630"/>
    </source>
</evidence>
<dbReference type="Pfam" id="PF02771">
    <property type="entry name" value="Acyl-CoA_dh_N"/>
    <property type="match status" value="1"/>
</dbReference>
<evidence type="ECO:0000256" key="9">
    <source>
        <dbReference type="ARBA" id="ARBA00042660"/>
    </source>
</evidence>
<accession>A0ABV6MHD6</accession>
<dbReference type="SUPFAM" id="SSF47203">
    <property type="entry name" value="Acyl-CoA dehydrogenase C-terminal domain-like"/>
    <property type="match status" value="1"/>
</dbReference>
<feature type="domain" description="Acyl-CoA dehydrogenase/oxidase C-terminal" evidence="11">
    <location>
        <begin position="231"/>
        <end position="379"/>
    </location>
</feature>
<dbReference type="InterPro" id="IPR009100">
    <property type="entry name" value="AcylCoA_DH/oxidase_NM_dom_sf"/>
</dbReference>
<evidence type="ECO:0000256" key="1">
    <source>
        <dbReference type="ARBA" id="ARBA00001974"/>
    </source>
</evidence>
<evidence type="ECO:0000259" key="12">
    <source>
        <dbReference type="Pfam" id="PF02770"/>
    </source>
</evidence>
<feature type="domain" description="Acyl-CoA dehydrogenase/oxidase N-terminal" evidence="13">
    <location>
        <begin position="7"/>
        <end position="119"/>
    </location>
</feature>
<dbReference type="EMBL" id="JBHLUH010000094">
    <property type="protein sequence ID" value="MFC0533969.1"/>
    <property type="molecule type" value="Genomic_DNA"/>
</dbReference>
<dbReference type="InterPro" id="IPR006091">
    <property type="entry name" value="Acyl-CoA_Oxase/DH_mid-dom"/>
</dbReference>
<comment type="caution">
    <text evidence="14">The sequence shown here is derived from an EMBL/GenBank/DDBJ whole genome shotgun (WGS) entry which is preliminary data.</text>
</comment>
<dbReference type="PROSITE" id="PS00072">
    <property type="entry name" value="ACYL_COA_DH_1"/>
    <property type="match status" value="1"/>
</dbReference>
<evidence type="ECO:0000256" key="7">
    <source>
        <dbReference type="ARBA" id="ARBA00037085"/>
    </source>
</evidence>
<reference evidence="14 15" key="1">
    <citation type="submission" date="2024-09" db="EMBL/GenBank/DDBJ databases">
        <authorList>
            <person name="Sun Q."/>
            <person name="Mori K."/>
        </authorList>
    </citation>
    <scope>NUCLEOTIDE SEQUENCE [LARGE SCALE GENOMIC DNA]</scope>
    <source>
        <strain evidence="14 15">TBRC 3947</strain>
    </source>
</reference>
<dbReference type="Proteomes" id="UP001589867">
    <property type="component" value="Unassembled WGS sequence"/>
</dbReference>
<keyword evidence="6 10" id="KW-0560">Oxidoreductase</keyword>
<dbReference type="Gene3D" id="1.10.540.10">
    <property type="entry name" value="Acyl-CoA dehydrogenase/oxidase, N-terminal domain"/>
    <property type="match status" value="1"/>
</dbReference>
<comment type="pathway">
    <text evidence="2">Siderophore biosynthesis; mycobactin biosynthesis.</text>
</comment>
<feature type="domain" description="Acyl-CoA oxidase/dehydrogenase middle" evidence="12">
    <location>
        <begin position="123"/>
        <end position="219"/>
    </location>
</feature>
<evidence type="ECO:0000259" key="13">
    <source>
        <dbReference type="Pfam" id="PF02771"/>
    </source>
</evidence>
<dbReference type="InterPro" id="IPR013786">
    <property type="entry name" value="AcylCoA_DH/ox_N"/>
</dbReference>
<comment type="function">
    <text evidence="7">Catalyzes the dehydrogenation at the alpha-beta position of ACP-bound acyl chains. This results in the introduction of a double bond in the lipidic chain, which is further transferred to the epsilon-amino group of lysine residue in the mycobactin core by MbtK.</text>
</comment>
<evidence type="ECO:0000313" key="15">
    <source>
        <dbReference type="Proteomes" id="UP001589867"/>
    </source>
</evidence>
<keyword evidence="5 10" id="KW-0274">FAD</keyword>
<comment type="similarity">
    <text evidence="3 10">Belongs to the acyl-CoA dehydrogenase family.</text>
</comment>
<dbReference type="Pfam" id="PF02770">
    <property type="entry name" value="Acyl-CoA_dh_M"/>
    <property type="match status" value="1"/>
</dbReference>
<dbReference type="Gene3D" id="2.40.110.10">
    <property type="entry name" value="Butyryl-CoA Dehydrogenase, subunit A, domain 2"/>
    <property type="match status" value="1"/>
</dbReference>
<dbReference type="SUPFAM" id="SSF56645">
    <property type="entry name" value="Acyl-CoA dehydrogenase NM domain-like"/>
    <property type="match status" value="1"/>
</dbReference>
<dbReference type="InterPro" id="IPR037069">
    <property type="entry name" value="AcylCoA_DH/ox_N_sf"/>
</dbReference>
<keyword evidence="4 10" id="KW-0285">Flavoprotein</keyword>
<comment type="cofactor">
    <cofactor evidence="1 10">
        <name>FAD</name>
        <dbReference type="ChEBI" id="CHEBI:57692"/>
    </cofactor>
</comment>
<evidence type="ECO:0000256" key="8">
    <source>
        <dbReference type="ARBA" id="ARBA00040394"/>
    </source>
</evidence>
<evidence type="ECO:0000259" key="11">
    <source>
        <dbReference type="Pfam" id="PF00441"/>
    </source>
</evidence>
<gene>
    <name evidence="14" type="ORF">ACFFIA_40855</name>
</gene>
<name>A0ABV6MHD6_9ACTN</name>
<proteinExistence type="inferred from homology"/>
<dbReference type="Pfam" id="PF00441">
    <property type="entry name" value="Acyl-CoA_dh_1"/>
    <property type="match status" value="1"/>
</dbReference>
<sequence length="381" mass="40996">MHTTARSKDHDAFRKMARDFLTNEIAPSFPEWEAAGIVPREIFHKIGDLGVLGLQVPERYGGGGVDTFAYSAIWMEETARSHVHLGGLSVHMNVCIPYFVSYATPTQAEQWLPRLASGEAMASIAMTEPSAGSDLAGIKTTARDGGDHYVLNGAKTFITGGINADVVLVVARTSTGARRQDGLSIFIVDAKSPGFSRGRNLDKLGLRTQDTAELFFEDVVVPADRLLGEPGRGFEYLTSNLPQERLSIAIASQAAAETALATTTEYVKSRAVFGTTVAAFQNTKFELASCAVEIEAGRALVDQALAALDAGVLSPADAAKVKIYCTELQGRVVDRCLQLHGGYGYMREYPIARLYADARVTRIFGGSNEVLRTIVAKSIGL</sequence>
<dbReference type="PIRSF" id="PIRSF016578">
    <property type="entry name" value="HsaA"/>
    <property type="match status" value="1"/>
</dbReference>
<evidence type="ECO:0000313" key="14">
    <source>
        <dbReference type="EMBL" id="MFC0533969.1"/>
    </source>
</evidence>
<keyword evidence="15" id="KW-1185">Reference proteome</keyword>
<evidence type="ECO:0000256" key="3">
    <source>
        <dbReference type="ARBA" id="ARBA00009347"/>
    </source>
</evidence>
<protein>
    <recommendedName>
        <fullName evidence="8">Acyl-[acyl-carrier-protein] dehydrogenase MbtN</fullName>
    </recommendedName>
    <alternativeName>
        <fullName evidence="9">Mycobactin synthase protein N</fullName>
    </alternativeName>
</protein>
<dbReference type="InterPro" id="IPR009075">
    <property type="entry name" value="AcylCo_DH/oxidase_C"/>
</dbReference>
<dbReference type="RefSeq" id="WP_377262244.1">
    <property type="nucleotide sequence ID" value="NZ_JBHLUH010000094.1"/>
</dbReference>
<dbReference type="PANTHER" id="PTHR48083:SF20">
    <property type="entry name" value="LONG-CHAIN SPECIFIC ACYL-COA DEHYDROGENASE, MITOCHONDRIAL"/>
    <property type="match status" value="1"/>
</dbReference>